<accession>A0ABZ1CBN2</accession>
<dbReference type="Proteomes" id="UP000738431">
    <property type="component" value="Chromosome"/>
</dbReference>
<keyword evidence="1" id="KW-0472">Membrane</keyword>
<keyword evidence="1" id="KW-0812">Transmembrane</keyword>
<gene>
    <name evidence="2" type="ORF">K1X11_005405</name>
</gene>
<keyword evidence="1" id="KW-1133">Transmembrane helix</keyword>
<name>A0ABZ1CBN2_9BACT</name>
<evidence type="ECO:0000313" key="2">
    <source>
        <dbReference type="EMBL" id="WRQ88832.1"/>
    </source>
</evidence>
<dbReference type="EMBL" id="CP139781">
    <property type="protein sequence ID" value="WRQ88832.1"/>
    <property type="molecule type" value="Genomic_DNA"/>
</dbReference>
<protein>
    <submittedName>
        <fullName evidence="2">Uncharacterized protein</fullName>
    </submittedName>
</protein>
<keyword evidence="3" id="KW-1185">Reference proteome</keyword>
<dbReference type="RefSeq" id="WP_255599905.1">
    <property type="nucleotide sequence ID" value="NZ_CP139781.1"/>
</dbReference>
<organism evidence="2 3">
    <name type="scientific">Actomonas aquatica</name>
    <dbReference type="NCBI Taxonomy" id="2866162"/>
    <lineage>
        <taxon>Bacteria</taxon>
        <taxon>Pseudomonadati</taxon>
        <taxon>Verrucomicrobiota</taxon>
        <taxon>Opitutia</taxon>
        <taxon>Opitutales</taxon>
        <taxon>Opitutaceae</taxon>
        <taxon>Actomonas</taxon>
    </lineage>
</organism>
<feature type="transmembrane region" description="Helical" evidence="1">
    <location>
        <begin position="14"/>
        <end position="38"/>
    </location>
</feature>
<sequence length="41" mass="4418">MIFALPDPPENRHLLGHAFASGLFYSAIGSAALIATVYEKK</sequence>
<evidence type="ECO:0000313" key="3">
    <source>
        <dbReference type="Proteomes" id="UP000738431"/>
    </source>
</evidence>
<reference evidence="2 3" key="1">
    <citation type="submission" date="2023-12" db="EMBL/GenBank/DDBJ databases">
        <title>Description of an unclassified Opitutus bacterium of Verrucomicrobiota.</title>
        <authorList>
            <person name="Zhang D.-F."/>
        </authorList>
    </citation>
    <scope>NUCLEOTIDE SEQUENCE [LARGE SCALE GENOMIC DNA]</scope>
    <source>
        <strain evidence="2 3">WL0086</strain>
    </source>
</reference>
<evidence type="ECO:0000256" key="1">
    <source>
        <dbReference type="SAM" id="Phobius"/>
    </source>
</evidence>
<proteinExistence type="predicted"/>